<dbReference type="Gene3D" id="3.20.20.70">
    <property type="entry name" value="Aldolase class I"/>
    <property type="match status" value="1"/>
</dbReference>
<accession>A0A5D4T782</accession>
<dbReference type="GO" id="GO:0010181">
    <property type="term" value="F:FMN binding"/>
    <property type="evidence" value="ECO:0007669"/>
    <property type="project" value="InterPro"/>
</dbReference>
<gene>
    <name evidence="4" type="ORF">FZC76_00115</name>
</gene>
<evidence type="ECO:0000256" key="2">
    <source>
        <dbReference type="ARBA" id="ARBA00023002"/>
    </source>
</evidence>
<evidence type="ECO:0000313" key="4">
    <source>
        <dbReference type="EMBL" id="TYS70342.1"/>
    </source>
</evidence>
<evidence type="ECO:0000256" key="1">
    <source>
        <dbReference type="ARBA" id="ARBA00022630"/>
    </source>
</evidence>
<dbReference type="InterPro" id="IPR051799">
    <property type="entry name" value="NADH_flavin_oxidoreductase"/>
</dbReference>
<evidence type="ECO:0000313" key="5">
    <source>
        <dbReference type="Proteomes" id="UP000322524"/>
    </source>
</evidence>
<comment type="caution">
    <text evidence="4">The sequence shown here is derived from an EMBL/GenBank/DDBJ whole genome shotgun (WGS) entry which is preliminary data.</text>
</comment>
<dbReference type="PANTHER" id="PTHR43656:SF2">
    <property type="entry name" value="BINDING OXIDOREDUCTASE, PUTATIVE (AFU_ORTHOLOGUE AFUA_2G08260)-RELATED"/>
    <property type="match status" value="1"/>
</dbReference>
<dbReference type="SUPFAM" id="SSF51395">
    <property type="entry name" value="FMN-linked oxidoreductases"/>
    <property type="match status" value="1"/>
</dbReference>
<keyword evidence="1" id="KW-0285">Flavoprotein</keyword>
<dbReference type="OrthoDB" id="9772736at2"/>
<name>A0A5D4T782_9BACI</name>
<proteinExistence type="predicted"/>
<evidence type="ECO:0000259" key="3">
    <source>
        <dbReference type="Pfam" id="PF00724"/>
    </source>
</evidence>
<dbReference type="RefSeq" id="WP_148986253.1">
    <property type="nucleotide sequence ID" value="NZ_VTEV01000001.1"/>
</dbReference>
<dbReference type="AlphaFoldDB" id="A0A5D4T782"/>
<dbReference type="Pfam" id="PF00724">
    <property type="entry name" value="Oxidored_FMN"/>
    <property type="match status" value="1"/>
</dbReference>
<sequence length="407" mass="45891">MAQLHDKLLLPNGVEIKNRFFKAAMSEGMADEHNRPTRKLVRLYETWAQSEAGIVVTGNVMVDKRALGEPRNVVVENEQDLDLLKSWAKAGTKNGTHLWMQINHPGKQVFKGIVKEAVAPSKVEFDPKLQRYFPVARELQEEEIIDIIQRFANTAKIAKKAGFTGVQLHGAHGYLISQFLSPRHNKRTDQWGGSLENRMRFLVEIYKEVREKVGDSFPIGVKLNSADFMKAGFSEEEALKVIKSLDQLGIDLIEISGGSYESPQMTGMNVKERTKRREAYFLEFAAEARKVSKAPLVVTGGFRTLSGMKEAILEGATSMVGLARPMAVYPYLPKELLQGKRESIELVPRKTGIKLVDQTAMLELTWYSNQLKRIGKGKKPKPELSPKVALLQTLWKNGLDVFQMRRV</sequence>
<dbReference type="PANTHER" id="PTHR43656">
    <property type="entry name" value="BINDING OXIDOREDUCTASE, PUTATIVE (AFU_ORTHOLOGUE AFUA_2G08260)-RELATED"/>
    <property type="match status" value="1"/>
</dbReference>
<keyword evidence="2" id="KW-0560">Oxidoreductase</keyword>
<dbReference type="EMBL" id="VTEV01000001">
    <property type="protein sequence ID" value="TYS70342.1"/>
    <property type="molecule type" value="Genomic_DNA"/>
</dbReference>
<dbReference type="GO" id="GO:0016491">
    <property type="term" value="F:oxidoreductase activity"/>
    <property type="evidence" value="ECO:0007669"/>
    <property type="project" value="UniProtKB-KW"/>
</dbReference>
<organism evidence="4 5">
    <name type="scientific">Sutcliffiella horikoshii</name>
    <dbReference type="NCBI Taxonomy" id="79883"/>
    <lineage>
        <taxon>Bacteria</taxon>
        <taxon>Bacillati</taxon>
        <taxon>Bacillota</taxon>
        <taxon>Bacilli</taxon>
        <taxon>Bacillales</taxon>
        <taxon>Bacillaceae</taxon>
        <taxon>Sutcliffiella</taxon>
    </lineage>
</organism>
<dbReference type="CDD" id="cd04733">
    <property type="entry name" value="OYE_like_2_FMN"/>
    <property type="match status" value="1"/>
</dbReference>
<protein>
    <submittedName>
        <fullName evidence="4">NADH:flavin oxidoreductase/NADH oxidase family protein</fullName>
    </submittedName>
</protein>
<feature type="domain" description="NADH:flavin oxidoreductase/NADH oxidase N-terminal" evidence="3">
    <location>
        <begin position="14"/>
        <end position="339"/>
    </location>
</feature>
<dbReference type="InterPro" id="IPR001155">
    <property type="entry name" value="OxRdtase_FMN_N"/>
</dbReference>
<dbReference type="STRING" id="79883.GCA_001636495_02789"/>
<dbReference type="InterPro" id="IPR013785">
    <property type="entry name" value="Aldolase_TIM"/>
</dbReference>
<dbReference type="Proteomes" id="UP000322524">
    <property type="component" value="Unassembled WGS sequence"/>
</dbReference>
<reference evidence="4 5" key="1">
    <citation type="submission" date="2019-08" db="EMBL/GenBank/DDBJ databases">
        <title>Bacillus genomes from the desert of Cuatro Cienegas, Coahuila.</title>
        <authorList>
            <person name="Olmedo-Alvarez G."/>
        </authorList>
    </citation>
    <scope>NUCLEOTIDE SEQUENCE [LARGE SCALE GENOMIC DNA]</scope>
    <source>
        <strain evidence="4 5">CH28_1T</strain>
    </source>
</reference>